<evidence type="ECO:0000313" key="3">
    <source>
        <dbReference type="Proteomes" id="UP001160148"/>
    </source>
</evidence>
<reference evidence="2 3" key="1">
    <citation type="submission" date="2023-01" db="EMBL/GenBank/DDBJ databases">
        <authorList>
            <person name="Whitehead M."/>
        </authorList>
    </citation>
    <scope>NUCLEOTIDE SEQUENCE [LARGE SCALE GENOMIC DNA]</scope>
</reference>
<name>A0AAV0VVX0_9HEMI</name>
<feature type="compositionally biased region" description="Polar residues" evidence="1">
    <location>
        <begin position="152"/>
        <end position="162"/>
    </location>
</feature>
<evidence type="ECO:0000313" key="2">
    <source>
        <dbReference type="EMBL" id="CAI6348369.1"/>
    </source>
</evidence>
<comment type="caution">
    <text evidence="2">The sequence shown here is derived from an EMBL/GenBank/DDBJ whole genome shotgun (WGS) entry which is preliminary data.</text>
</comment>
<gene>
    <name evidence="2" type="ORF">MEUPH1_LOCUS5054</name>
</gene>
<keyword evidence="3" id="KW-1185">Reference proteome</keyword>
<accession>A0AAV0VVX0</accession>
<evidence type="ECO:0000256" key="1">
    <source>
        <dbReference type="SAM" id="MobiDB-lite"/>
    </source>
</evidence>
<organism evidence="2 3">
    <name type="scientific">Macrosiphum euphorbiae</name>
    <name type="common">potato aphid</name>
    <dbReference type="NCBI Taxonomy" id="13131"/>
    <lineage>
        <taxon>Eukaryota</taxon>
        <taxon>Metazoa</taxon>
        <taxon>Ecdysozoa</taxon>
        <taxon>Arthropoda</taxon>
        <taxon>Hexapoda</taxon>
        <taxon>Insecta</taxon>
        <taxon>Pterygota</taxon>
        <taxon>Neoptera</taxon>
        <taxon>Paraneoptera</taxon>
        <taxon>Hemiptera</taxon>
        <taxon>Sternorrhyncha</taxon>
        <taxon>Aphidomorpha</taxon>
        <taxon>Aphidoidea</taxon>
        <taxon>Aphididae</taxon>
        <taxon>Macrosiphini</taxon>
        <taxon>Macrosiphum</taxon>
    </lineage>
</organism>
<dbReference type="AlphaFoldDB" id="A0AAV0VVX0"/>
<feature type="compositionally biased region" description="Gly residues" evidence="1">
    <location>
        <begin position="56"/>
        <end position="66"/>
    </location>
</feature>
<protein>
    <submittedName>
        <fullName evidence="2">Uncharacterized protein</fullName>
    </submittedName>
</protein>
<feature type="region of interest" description="Disordered" evidence="1">
    <location>
        <begin position="52"/>
        <end position="85"/>
    </location>
</feature>
<dbReference type="EMBL" id="CARXXK010000001">
    <property type="protein sequence ID" value="CAI6348369.1"/>
    <property type="molecule type" value="Genomic_DNA"/>
</dbReference>
<feature type="compositionally biased region" description="Acidic residues" evidence="1">
    <location>
        <begin position="107"/>
        <end position="117"/>
    </location>
</feature>
<feature type="compositionally biased region" description="Basic and acidic residues" evidence="1">
    <location>
        <begin position="67"/>
        <end position="81"/>
    </location>
</feature>
<dbReference type="Proteomes" id="UP001160148">
    <property type="component" value="Unassembled WGS sequence"/>
</dbReference>
<feature type="region of interest" description="Disordered" evidence="1">
    <location>
        <begin position="106"/>
        <end position="162"/>
    </location>
</feature>
<feature type="region of interest" description="Disordered" evidence="1">
    <location>
        <begin position="1"/>
        <end position="22"/>
    </location>
</feature>
<feature type="compositionally biased region" description="Basic and acidic residues" evidence="1">
    <location>
        <begin position="1"/>
        <end position="10"/>
    </location>
</feature>
<proteinExistence type="predicted"/>
<sequence>MLETVAEKKIPPPLPPKTRRGCLKNSGVEGNCGGGATILQSNGHVVKIRIDPMMVDGGGGGGGGAGDRSERDDGPRREHSVGRRSSTVKINITCVDPFVFRRHYTDVDDDDDEDDDEDRRSSSGHRSPLDSGTGSDLDTGSRRDESDDGTCSCDSLTSSTADPETAVMAVDLAPGRAVVAAHAVEPVASDPVTVEPTAPALQVCTAAGVVATVPVAKAVEELPKRSTPQPVRVEQRCYNDTSEAAVVATDRIIDMDNTDQYYSFHMNENVFDEVDAAAVATAASPSDDTFAGCKTVATSDTIRSAKGTIRGVKNRVRAGIATFLQPKTNKVSLTVSDIHIIVYY</sequence>